<reference evidence="12" key="1">
    <citation type="submission" date="2022-01" db="EMBL/GenBank/DDBJ databases">
        <title>Genome Sequence Resource for Two Populations of Ditylenchus destructor, the Migratory Endoparasitic Phytonematode.</title>
        <authorList>
            <person name="Zhang H."/>
            <person name="Lin R."/>
            <person name="Xie B."/>
        </authorList>
    </citation>
    <scope>NUCLEOTIDE SEQUENCE</scope>
    <source>
        <strain evidence="12">BazhouSP</strain>
    </source>
</reference>
<dbReference type="PROSITE" id="PS00031">
    <property type="entry name" value="NUCLEAR_REC_DBD_1"/>
    <property type="match status" value="1"/>
</dbReference>
<evidence type="ECO:0000256" key="7">
    <source>
        <dbReference type="ARBA" id="ARBA00023163"/>
    </source>
</evidence>
<evidence type="ECO:0000256" key="2">
    <source>
        <dbReference type="ARBA" id="ARBA00022723"/>
    </source>
</evidence>
<dbReference type="GO" id="GO:0030154">
    <property type="term" value="P:cell differentiation"/>
    <property type="evidence" value="ECO:0007669"/>
    <property type="project" value="TreeGrafter"/>
</dbReference>
<gene>
    <name evidence="12" type="ORF">DdX_06050</name>
</gene>
<feature type="domain" description="Nuclear receptor" evidence="11">
    <location>
        <begin position="267"/>
        <end position="350"/>
    </location>
</feature>
<keyword evidence="13" id="KW-1185">Reference proteome</keyword>
<dbReference type="Gene3D" id="1.10.565.10">
    <property type="entry name" value="Retinoid X Receptor"/>
    <property type="match status" value="1"/>
</dbReference>
<evidence type="ECO:0000313" key="12">
    <source>
        <dbReference type="EMBL" id="KAI1718936.1"/>
    </source>
</evidence>
<dbReference type="PANTHER" id="PTHR24082:SF507">
    <property type="entry name" value="BILE ACID RECEPTOR-RELATED"/>
    <property type="match status" value="1"/>
</dbReference>
<comment type="caution">
    <text evidence="12">The sequence shown here is derived from an EMBL/GenBank/DDBJ whole genome shotgun (WGS) entry which is preliminary data.</text>
</comment>
<evidence type="ECO:0000256" key="5">
    <source>
        <dbReference type="ARBA" id="ARBA00023015"/>
    </source>
</evidence>
<feature type="compositionally biased region" description="Polar residues" evidence="10">
    <location>
        <begin position="132"/>
        <end position="153"/>
    </location>
</feature>
<evidence type="ECO:0000256" key="3">
    <source>
        <dbReference type="ARBA" id="ARBA00022771"/>
    </source>
</evidence>
<dbReference type="GO" id="GO:0008270">
    <property type="term" value="F:zinc ion binding"/>
    <property type="evidence" value="ECO:0007669"/>
    <property type="project" value="UniProtKB-KW"/>
</dbReference>
<dbReference type="InterPro" id="IPR035500">
    <property type="entry name" value="NHR-like_dom_sf"/>
</dbReference>
<keyword evidence="6" id="KW-0238">DNA-binding</keyword>
<keyword evidence="4" id="KW-0862">Zinc</keyword>
<evidence type="ECO:0000256" key="10">
    <source>
        <dbReference type="SAM" id="MobiDB-lite"/>
    </source>
</evidence>
<dbReference type="PANTHER" id="PTHR24082">
    <property type="entry name" value="NUCLEAR HORMONE RECEPTOR"/>
    <property type="match status" value="1"/>
</dbReference>
<evidence type="ECO:0000256" key="8">
    <source>
        <dbReference type="ARBA" id="ARBA00023170"/>
    </source>
</evidence>
<dbReference type="Proteomes" id="UP001201812">
    <property type="component" value="Unassembled WGS sequence"/>
</dbReference>
<evidence type="ECO:0000259" key="11">
    <source>
        <dbReference type="PROSITE" id="PS51030"/>
    </source>
</evidence>
<name>A0AAD4NC16_9BILA</name>
<feature type="region of interest" description="Disordered" evidence="10">
    <location>
        <begin position="186"/>
        <end position="239"/>
    </location>
</feature>
<evidence type="ECO:0000256" key="6">
    <source>
        <dbReference type="ARBA" id="ARBA00023125"/>
    </source>
</evidence>
<keyword evidence="3" id="KW-0863">Zinc-finger</keyword>
<dbReference type="SUPFAM" id="SSF57716">
    <property type="entry name" value="Glucocorticoid receptor-like (DNA-binding domain)"/>
    <property type="match status" value="1"/>
</dbReference>
<sequence>MNSFTGNDARISQNPNSKKQEELPHPVPIHPNGDLGGRFPPSLSGFANFHPSQQLLTNFPPNILNLWLNESQNGRSLPAGSLPQSPNIDFRHLYNSLTTNTQLPPNAHSHMQMPHLTICGNTGQLEERDSGNETSSISPCQSASPTHSLPSRSNSFSVNSILRSEAVRAAALSAVASLKPNIGQDCNSTLPSEPGAPVATLTSLPPASELLTPKVETKASHFQRQSKPEPPTASHMRSPIVHQPSPLYPFMGNDVNAAAMAAVTQQQELCLICGDKASGYHYGVMSCEGCKGFFRRSIQKNMTYECHKSKLCNVDRVTRNRCQSCRFEKCLQAEKQFRRLIDLREAAVQFFCGIPAYTELSTEDKDVLINHGLHAFIVLRAVFCENELPLDQFEDINSQLAVALSISNTSVTEQIARFKVGLPAEVVHMEELAVLTAIVFTQFTAKGVENTEAVADLADKLSTCLHTQICLRNEDNFNVRKAFVSLIYKSADLMK</sequence>
<evidence type="ECO:0000256" key="9">
    <source>
        <dbReference type="ARBA" id="ARBA00023242"/>
    </source>
</evidence>
<dbReference type="Gene3D" id="3.30.50.10">
    <property type="entry name" value="Erythroid Transcription Factor GATA-1, subunit A"/>
    <property type="match status" value="1"/>
</dbReference>
<keyword evidence="2" id="KW-0479">Metal-binding</keyword>
<dbReference type="PRINTS" id="PR00047">
    <property type="entry name" value="STROIDFINGER"/>
</dbReference>
<keyword evidence="7" id="KW-0804">Transcription</keyword>
<dbReference type="InterPro" id="IPR050234">
    <property type="entry name" value="Nuclear_hormone_rcpt_NR1"/>
</dbReference>
<dbReference type="GO" id="GO:0009755">
    <property type="term" value="P:hormone-mediated signaling pathway"/>
    <property type="evidence" value="ECO:0007669"/>
    <property type="project" value="TreeGrafter"/>
</dbReference>
<dbReference type="GO" id="GO:0000978">
    <property type="term" value="F:RNA polymerase II cis-regulatory region sequence-specific DNA binding"/>
    <property type="evidence" value="ECO:0007669"/>
    <property type="project" value="TreeGrafter"/>
</dbReference>
<dbReference type="SUPFAM" id="SSF48508">
    <property type="entry name" value="Nuclear receptor ligand-binding domain"/>
    <property type="match status" value="1"/>
</dbReference>
<proteinExistence type="inferred from homology"/>
<dbReference type="SMART" id="SM00399">
    <property type="entry name" value="ZnF_C4"/>
    <property type="match status" value="1"/>
</dbReference>
<dbReference type="GO" id="GO:0000122">
    <property type="term" value="P:negative regulation of transcription by RNA polymerase II"/>
    <property type="evidence" value="ECO:0007669"/>
    <property type="project" value="TreeGrafter"/>
</dbReference>
<evidence type="ECO:0000256" key="4">
    <source>
        <dbReference type="ARBA" id="ARBA00022833"/>
    </source>
</evidence>
<dbReference type="PROSITE" id="PS51030">
    <property type="entry name" value="NUCLEAR_REC_DBD_2"/>
    <property type="match status" value="1"/>
</dbReference>
<dbReference type="EMBL" id="JAKKPZ010000007">
    <property type="protein sequence ID" value="KAI1718936.1"/>
    <property type="molecule type" value="Genomic_DNA"/>
</dbReference>
<dbReference type="InterPro" id="IPR001628">
    <property type="entry name" value="Znf_hrmn_rcpt"/>
</dbReference>
<dbReference type="CDD" id="cd06916">
    <property type="entry name" value="NR_DBD_like"/>
    <property type="match status" value="1"/>
</dbReference>
<comment type="similarity">
    <text evidence="1">Belongs to the nuclear hormone receptor family.</text>
</comment>
<dbReference type="InterPro" id="IPR013088">
    <property type="entry name" value="Znf_NHR/GATA"/>
</dbReference>
<dbReference type="AlphaFoldDB" id="A0AAD4NC16"/>
<keyword evidence="9" id="KW-0539">Nucleus</keyword>
<evidence type="ECO:0000313" key="13">
    <source>
        <dbReference type="Proteomes" id="UP001201812"/>
    </source>
</evidence>
<protein>
    <submittedName>
        <fullName evidence="12">Zinc finger, c4 type (Two domains) domain-containing protein</fullName>
    </submittedName>
</protein>
<feature type="region of interest" description="Disordered" evidence="10">
    <location>
        <begin position="1"/>
        <end position="29"/>
    </location>
</feature>
<accession>A0AAD4NC16</accession>
<organism evidence="12 13">
    <name type="scientific">Ditylenchus destructor</name>
    <dbReference type="NCBI Taxonomy" id="166010"/>
    <lineage>
        <taxon>Eukaryota</taxon>
        <taxon>Metazoa</taxon>
        <taxon>Ecdysozoa</taxon>
        <taxon>Nematoda</taxon>
        <taxon>Chromadorea</taxon>
        <taxon>Rhabditida</taxon>
        <taxon>Tylenchina</taxon>
        <taxon>Tylenchomorpha</taxon>
        <taxon>Sphaerularioidea</taxon>
        <taxon>Anguinidae</taxon>
        <taxon>Anguininae</taxon>
        <taxon>Ditylenchus</taxon>
    </lineage>
</organism>
<dbReference type="GO" id="GO:0004879">
    <property type="term" value="F:nuclear receptor activity"/>
    <property type="evidence" value="ECO:0007669"/>
    <property type="project" value="TreeGrafter"/>
</dbReference>
<feature type="region of interest" description="Disordered" evidence="10">
    <location>
        <begin position="122"/>
        <end position="153"/>
    </location>
</feature>
<feature type="compositionally biased region" description="Polar residues" evidence="10">
    <location>
        <begin position="1"/>
        <end position="17"/>
    </location>
</feature>
<dbReference type="GO" id="GO:0045944">
    <property type="term" value="P:positive regulation of transcription by RNA polymerase II"/>
    <property type="evidence" value="ECO:0007669"/>
    <property type="project" value="TreeGrafter"/>
</dbReference>
<dbReference type="Pfam" id="PF00105">
    <property type="entry name" value="zf-C4"/>
    <property type="match status" value="1"/>
</dbReference>
<evidence type="ECO:0000256" key="1">
    <source>
        <dbReference type="ARBA" id="ARBA00005993"/>
    </source>
</evidence>
<keyword evidence="8" id="KW-0675">Receptor</keyword>
<keyword evidence="5" id="KW-0805">Transcription regulation</keyword>